<dbReference type="AlphaFoldDB" id="A0A0M3IKA6"/>
<evidence type="ECO:0000313" key="1">
    <source>
        <dbReference type="Proteomes" id="UP000036681"/>
    </source>
</evidence>
<name>A0A0M3IKA6_ASCLU</name>
<reference evidence="2" key="1">
    <citation type="submission" date="2017-02" db="UniProtKB">
        <authorList>
            <consortium name="WormBaseParasite"/>
        </authorList>
    </citation>
    <scope>IDENTIFICATION</scope>
</reference>
<dbReference type="WBParaSite" id="ALUE_0001916501-mRNA-1">
    <property type="protein sequence ID" value="ALUE_0001916501-mRNA-1"/>
    <property type="gene ID" value="ALUE_0001916501"/>
</dbReference>
<evidence type="ECO:0000313" key="2">
    <source>
        <dbReference type="WBParaSite" id="ALUE_0001916501-mRNA-1"/>
    </source>
</evidence>
<organism evidence="1 2">
    <name type="scientific">Ascaris lumbricoides</name>
    <name type="common">Giant roundworm</name>
    <dbReference type="NCBI Taxonomy" id="6252"/>
    <lineage>
        <taxon>Eukaryota</taxon>
        <taxon>Metazoa</taxon>
        <taxon>Ecdysozoa</taxon>
        <taxon>Nematoda</taxon>
        <taxon>Chromadorea</taxon>
        <taxon>Rhabditida</taxon>
        <taxon>Spirurina</taxon>
        <taxon>Ascaridomorpha</taxon>
        <taxon>Ascaridoidea</taxon>
        <taxon>Ascarididae</taxon>
        <taxon>Ascaris</taxon>
    </lineage>
</organism>
<keyword evidence="1" id="KW-1185">Reference proteome</keyword>
<protein>
    <submittedName>
        <fullName evidence="2">Uncharacterized protein</fullName>
    </submittedName>
</protein>
<proteinExistence type="predicted"/>
<sequence>MIFVPQLAVIEFKLQQPEDGKKQLEALSKKSFFFSYDEQSNNGIFYKMFPKKGGRFLLENTEYIFKPPKLTPERPRVRLILAVPSDFDYLTAGNEFASLVRRIKMVALMAQSVIATALRRRYGNEANGCLTFCFDSKWEPKVAALRRRYGNDANGCLTFCFDSKWEPKAAEVPVECRSFSGNDQLFLSAPNMHAITLSGPFMLAGEEELPVLAVLKTHRASAELYGTRDMATYFIKCLELLAANMHAITLSGPFMLAGEEELPVLAVLKTHRASAELYGTRDMATYFIKCLELLGERNPLFLLNLIFIIPKISGNMASGVPERFETKRDVCVISSPLLVSLPDSVSTWERGRPKLKWRQCKGEERLRRVNVAGEEGSGVKRDLANIHTLRRQA</sequence>
<dbReference type="Proteomes" id="UP000036681">
    <property type="component" value="Unplaced"/>
</dbReference>
<accession>A0A0M3IKA6</accession>